<feature type="chain" id="PRO_5045869351" evidence="1">
    <location>
        <begin position="19"/>
        <end position="166"/>
    </location>
</feature>
<dbReference type="PROSITE" id="PS51257">
    <property type="entry name" value="PROKAR_LIPOPROTEIN"/>
    <property type="match status" value="1"/>
</dbReference>
<keyword evidence="1" id="KW-0732">Signal</keyword>
<name>A0ABP7UIM4_9SPHN</name>
<dbReference type="RefSeq" id="WP_344697536.1">
    <property type="nucleotide sequence ID" value="NZ_BAABBR010000001.1"/>
</dbReference>
<protein>
    <submittedName>
        <fullName evidence="2">Uncharacterized protein</fullName>
    </submittedName>
</protein>
<gene>
    <name evidence="2" type="ORF">GCM10022281_26090</name>
</gene>
<dbReference type="Proteomes" id="UP001424459">
    <property type="component" value="Unassembled WGS sequence"/>
</dbReference>
<sequence length="166" mass="17119">MRLALPALLLAAALAGCASDGRSPPSLAPRAAEAIDPRLPIIDRSGELPADPALLAQLQDALARARAAAGRAEPAIATARSAVGSAGARDSESWISAQQLVSVAVAAREPFTTALGDFDRLISARIVSGGRLVPRDIAAAREAAASLSELDRRQGEELSVLQARLR</sequence>
<accession>A0ABP7UIM4</accession>
<evidence type="ECO:0000313" key="2">
    <source>
        <dbReference type="EMBL" id="GAA4043642.1"/>
    </source>
</evidence>
<comment type="caution">
    <text evidence="2">The sequence shown here is derived from an EMBL/GenBank/DDBJ whole genome shotgun (WGS) entry which is preliminary data.</text>
</comment>
<evidence type="ECO:0000256" key="1">
    <source>
        <dbReference type="SAM" id="SignalP"/>
    </source>
</evidence>
<feature type="signal peptide" evidence="1">
    <location>
        <begin position="1"/>
        <end position="18"/>
    </location>
</feature>
<evidence type="ECO:0000313" key="3">
    <source>
        <dbReference type="Proteomes" id="UP001424459"/>
    </source>
</evidence>
<organism evidence="2 3">
    <name type="scientific">Sphingomonas rosea</name>
    <dbReference type="NCBI Taxonomy" id="335605"/>
    <lineage>
        <taxon>Bacteria</taxon>
        <taxon>Pseudomonadati</taxon>
        <taxon>Pseudomonadota</taxon>
        <taxon>Alphaproteobacteria</taxon>
        <taxon>Sphingomonadales</taxon>
        <taxon>Sphingomonadaceae</taxon>
        <taxon>Sphingomonas</taxon>
    </lineage>
</organism>
<reference evidence="3" key="1">
    <citation type="journal article" date="2019" name="Int. J. Syst. Evol. Microbiol.">
        <title>The Global Catalogue of Microorganisms (GCM) 10K type strain sequencing project: providing services to taxonomists for standard genome sequencing and annotation.</title>
        <authorList>
            <consortium name="The Broad Institute Genomics Platform"/>
            <consortium name="The Broad Institute Genome Sequencing Center for Infectious Disease"/>
            <person name="Wu L."/>
            <person name="Ma J."/>
        </authorList>
    </citation>
    <scope>NUCLEOTIDE SEQUENCE [LARGE SCALE GENOMIC DNA]</scope>
    <source>
        <strain evidence="3">JCM 17564</strain>
    </source>
</reference>
<keyword evidence="3" id="KW-1185">Reference proteome</keyword>
<proteinExistence type="predicted"/>
<dbReference type="EMBL" id="BAABBR010000001">
    <property type="protein sequence ID" value="GAA4043642.1"/>
    <property type="molecule type" value="Genomic_DNA"/>
</dbReference>